<evidence type="ECO:0000259" key="2">
    <source>
        <dbReference type="Pfam" id="PF25126"/>
    </source>
</evidence>
<accession>A0ABS2YWT1</accession>
<reference evidence="3" key="1">
    <citation type="journal article" date="2021" name="Cell">
        <title>Tracing the genetic footprints of vertebrate landing in non-teleost ray-finned fishes.</title>
        <authorList>
            <person name="Bi X."/>
            <person name="Wang K."/>
            <person name="Yang L."/>
            <person name="Pan H."/>
            <person name="Jiang H."/>
            <person name="Wei Q."/>
            <person name="Fang M."/>
            <person name="Yu H."/>
            <person name="Zhu C."/>
            <person name="Cai Y."/>
            <person name="He Y."/>
            <person name="Gan X."/>
            <person name="Zeng H."/>
            <person name="Yu D."/>
            <person name="Zhu Y."/>
            <person name="Jiang H."/>
            <person name="Qiu Q."/>
            <person name="Yang H."/>
            <person name="Zhang Y.E."/>
            <person name="Wang W."/>
            <person name="Zhu M."/>
            <person name="He S."/>
            <person name="Zhang G."/>
        </authorList>
    </citation>
    <scope>NUCLEOTIDE SEQUENCE</scope>
    <source>
        <strain evidence="3">Bchr_001</strain>
    </source>
</reference>
<feature type="non-terminal residue" evidence="3">
    <location>
        <position position="1375"/>
    </location>
</feature>
<feature type="non-terminal residue" evidence="3">
    <location>
        <position position="1"/>
    </location>
</feature>
<feature type="region of interest" description="Disordered" evidence="1">
    <location>
        <begin position="1"/>
        <end position="73"/>
    </location>
</feature>
<dbReference type="Pfam" id="PF25126">
    <property type="entry name" value="DUF7818"/>
    <property type="match status" value="1"/>
</dbReference>
<gene>
    <name evidence="3" type="primary">N4bp2l2_0</name>
    <name evidence="3" type="ORF">GTO92_0012086</name>
</gene>
<dbReference type="Pfam" id="PF13671">
    <property type="entry name" value="AAA_33"/>
    <property type="match status" value="2"/>
</dbReference>
<evidence type="ECO:0000313" key="3">
    <source>
        <dbReference type="EMBL" id="MBN3290640.1"/>
    </source>
</evidence>
<proteinExistence type="predicted"/>
<dbReference type="Gene3D" id="3.40.50.300">
    <property type="entry name" value="P-loop containing nucleotide triphosphate hydrolases"/>
    <property type="match status" value="2"/>
</dbReference>
<feature type="compositionally biased region" description="Basic and acidic residues" evidence="1">
    <location>
        <begin position="607"/>
        <end position="624"/>
    </location>
</feature>
<dbReference type="InterPro" id="IPR056720">
    <property type="entry name" value="DUF7818"/>
</dbReference>
<feature type="compositionally biased region" description="Basic and acidic residues" evidence="1">
    <location>
        <begin position="573"/>
        <end position="583"/>
    </location>
</feature>
<name>A0ABS2YWT1_POLSE</name>
<feature type="compositionally biased region" description="Polar residues" evidence="1">
    <location>
        <begin position="207"/>
        <end position="218"/>
    </location>
</feature>
<dbReference type="InterPro" id="IPR026302">
    <property type="entry name" value="NEDD4-bd_p2"/>
</dbReference>
<dbReference type="Proteomes" id="UP001166052">
    <property type="component" value="Unassembled WGS sequence"/>
</dbReference>
<feature type="region of interest" description="Disordered" evidence="1">
    <location>
        <begin position="727"/>
        <end position="748"/>
    </location>
</feature>
<feature type="region of interest" description="Disordered" evidence="1">
    <location>
        <begin position="559"/>
        <end position="631"/>
    </location>
</feature>
<dbReference type="SUPFAM" id="SSF52540">
    <property type="entry name" value="P-loop containing nucleoside triphosphate hydrolases"/>
    <property type="match status" value="2"/>
</dbReference>
<dbReference type="PANTHER" id="PTHR13308:SF23">
    <property type="entry name" value="NEDD4-BINDING PROTEIN 2-LIKE 2"/>
    <property type="match status" value="1"/>
</dbReference>
<feature type="domain" description="DUF7818" evidence="2">
    <location>
        <begin position="1119"/>
        <end position="1157"/>
    </location>
</feature>
<dbReference type="EMBL" id="JAAWVN010009002">
    <property type="protein sequence ID" value="MBN3290640.1"/>
    <property type="molecule type" value="Genomic_DNA"/>
</dbReference>
<feature type="compositionally biased region" description="Basic and acidic residues" evidence="1">
    <location>
        <begin position="936"/>
        <end position="951"/>
    </location>
</feature>
<feature type="compositionally biased region" description="Basic and acidic residues" evidence="1">
    <location>
        <begin position="22"/>
        <end position="48"/>
    </location>
</feature>
<keyword evidence="4" id="KW-1185">Reference proteome</keyword>
<evidence type="ECO:0000313" key="4">
    <source>
        <dbReference type="Proteomes" id="UP001166052"/>
    </source>
</evidence>
<organism evidence="3 4">
    <name type="scientific">Polypterus senegalus</name>
    <name type="common">Senegal bichir</name>
    <dbReference type="NCBI Taxonomy" id="55291"/>
    <lineage>
        <taxon>Eukaryota</taxon>
        <taxon>Metazoa</taxon>
        <taxon>Chordata</taxon>
        <taxon>Craniata</taxon>
        <taxon>Vertebrata</taxon>
        <taxon>Euteleostomi</taxon>
        <taxon>Actinopterygii</taxon>
        <taxon>Polypteriformes</taxon>
        <taxon>Polypteridae</taxon>
        <taxon>Polypterus</taxon>
    </lineage>
</organism>
<feature type="compositionally biased region" description="Basic and acidic residues" evidence="1">
    <location>
        <begin position="727"/>
        <end position="744"/>
    </location>
</feature>
<dbReference type="InterPro" id="IPR027417">
    <property type="entry name" value="P-loop_NTPase"/>
</dbReference>
<feature type="compositionally biased region" description="Basic residues" evidence="1">
    <location>
        <begin position="241"/>
        <end position="255"/>
    </location>
</feature>
<feature type="region of interest" description="Disordered" evidence="1">
    <location>
        <begin position="936"/>
        <end position="956"/>
    </location>
</feature>
<evidence type="ECO:0000256" key="1">
    <source>
        <dbReference type="SAM" id="MobiDB-lite"/>
    </source>
</evidence>
<comment type="caution">
    <text evidence="3">The sequence shown here is derived from an EMBL/GenBank/DDBJ whole genome shotgun (WGS) entry which is preliminary data.</text>
</comment>
<feature type="compositionally biased region" description="Basic residues" evidence="1">
    <location>
        <begin position="584"/>
        <end position="606"/>
    </location>
</feature>
<feature type="region of interest" description="Disordered" evidence="1">
    <location>
        <begin position="1349"/>
        <end position="1375"/>
    </location>
</feature>
<feature type="compositionally biased region" description="Polar residues" evidence="1">
    <location>
        <begin position="50"/>
        <end position="70"/>
    </location>
</feature>
<protein>
    <submittedName>
        <fullName evidence="3">N42L2 protein</fullName>
    </submittedName>
</protein>
<dbReference type="PANTHER" id="PTHR13308">
    <property type="entry name" value="NEDD4-BINDING PROTEIN 2-LIKE 1"/>
    <property type="match status" value="1"/>
</dbReference>
<feature type="region of interest" description="Disordered" evidence="1">
    <location>
        <begin position="181"/>
        <end position="268"/>
    </location>
</feature>
<feature type="compositionally biased region" description="Polar residues" evidence="1">
    <location>
        <begin position="258"/>
        <end position="268"/>
    </location>
</feature>
<sequence>MPTFENSTEHSENDDGNVNEQFSKKTNLEPEIIEHSDVEHSCDPEDYRSGNLSALTHGSGKNESETSSVDSVAKENADVSFIEDDSFKYKPEINDSDCHPNSLPVKDAESVFCMKNDNSGTTLIERQGPFEFKTANSKCSDEWTVNSSSFIGPKCKSEYGGRPNEMENELSQFYRELEQIDPSDPGAVNLKSNSSQVSALKRARPNGRNNAQNTSNSKGRPEGRPHFHNNGRNNSDFGAPKSKHNRRNRRQHWRGQRFNDQTDFPNWNHSDASYDHQWQTPQAFLMTQDQAYARYNIQMHQRPFNTAQMAQGNFFSSGGGPYMGNYEDYYNNANYCWDPSQGQIDPNYASQGIMQDCVYGPYPTGYENQLCRNDNSFYPYSNGTWVQPFDPQAANGLQGSQTQVEAAYTGAPQPQTLILMRGMPGSGKSTHAQELAQSNPNGVVLSTDDYFSQQTGYSYDPSLLGDAHEWNQSRAKEAMEKGQSPIVIDNTNTQAWEMKPYVQLALEKGYNVEFHEPNTGWKFDPVELEKRNKHGVPREKITQMLERYEHLISLDIVLNSKEPPHKTSTRPPSQDRLRNDIKKSRYRLGRGRKRRKRKRHHRPRSGRGKELGKKMERSQSHSESETEYNEESRFFCIGNENSSSHMCEKENSENILENNNHPDLLYYEQPKQAEPAYLNSESASESKLLDAECENCKDDVLSETPDQNARIEDCASGGVDGNNFEWDKKSDGAHHSKTSVDDIPVKGSGYSLPRHKTLEALDSSAKTKEFREKLEIWIGQQRETVHLMEISSKTVHRTEFSDHVKQDEFNEESESNTVLIDGCLLQEFSCEGAQHHSIEPETKIKMNHNGNITPCTSQIEGVTSEIVTGHDDSDDSLLQSPDNIQGTLPHILHNEDVDKMASVSPTAYHEHENSQNEIPKKLKRLCCLAPKFQLSREEKAVPPAEQEKEDVYPDDDMQIDEESQDADSDQLKDTCTHSDLAQENEQSEACISEIDQPPKLDDLEHGIPWCSPTSETNFLPPKADLSDPSHLEVVSSVPLQDWNHTLNVQDRDDVRETVSSNQPDILSSVIDPFGKGIGISESSDKQNNSEMLHVNSCSGQTLNQENDEEVVKPQAEFPFLHLQLPLKLALQLAEFFGSRHMDIDSLTPDDLTIPMDLELSKMIHSRWMSSIEKRYKHSIVTSELVPSGANLHFIVDFEGCRADTMSLEELMGNLSLRANNRHRGRRRRDRPKLFILRGLPGSGKSTLARQIRNEFGSAEIFSTDDFFRDEFGRYHFNARELREAHEWNKKRAREAMEEGLNPIIIDNTNIHAWEMKPYVRMGLDNGYYIIFKEPETGWKNDIHKLHRSQSNPASVGYAGKTSPTHGRPTLQMCRT</sequence>